<evidence type="ECO:0000313" key="1">
    <source>
        <dbReference type="EMBL" id="MCH84715.1"/>
    </source>
</evidence>
<dbReference type="EMBL" id="LXQA010007260">
    <property type="protein sequence ID" value="MCH84715.1"/>
    <property type="molecule type" value="Genomic_DNA"/>
</dbReference>
<accession>A0A392MC84</accession>
<sequence length="47" mass="4975">MGGTVICSYPGGEVPPCSADMDVVGQAILDLEAEEIIHEAIQVSKWD</sequence>
<organism evidence="1 2">
    <name type="scientific">Trifolium medium</name>
    <dbReference type="NCBI Taxonomy" id="97028"/>
    <lineage>
        <taxon>Eukaryota</taxon>
        <taxon>Viridiplantae</taxon>
        <taxon>Streptophyta</taxon>
        <taxon>Embryophyta</taxon>
        <taxon>Tracheophyta</taxon>
        <taxon>Spermatophyta</taxon>
        <taxon>Magnoliopsida</taxon>
        <taxon>eudicotyledons</taxon>
        <taxon>Gunneridae</taxon>
        <taxon>Pentapetalae</taxon>
        <taxon>rosids</taxon>
        <taxon>fabids</taxon>
        <taxon>Fabales</taxon>
        <taxon>Fabaceae</taxon>
        <taxon>Papilionoideae</taxon>
        <taxon>50 kb inversion clade</taxon>
        <taxon>NPAAA clade</taxon>
        <taxon>Hologalegina</taxon>
        <taxon>IRL clade</taxon>
        <taxon>Trifolieae</taxon>
        <taxon>Trifolium</taxon>
    </lineage>
</organism>
<gene>
    <name evidence="1" type="ORF">A2U01_0005550</name>
</gene>
<evidence type="ECO:0000313" key="2">
    <source>
        <dbReference type="Proteomes" id="UP000265520"/>
    </source>
</evidence>
<comment type="caution">
    <text evidence="1">The sequence shown here is derived from an EMBL/GenBank/DDBJ whole genome shotgun (WGS) entry which is preliminary data.</text>
</comment>
<dbReference type="Proteomes" id="UP000265520">
    <property type="component" value="Unassembled WGS sequence"/>
</dbReference>
<proteinExistence type="predicted"/>
<protein>
    <submittedName>
        <fullName evidence="1">Uncharacterized protein</fullName>
    </submittedName>
</protein>
<dbReference type="AlphaFoldDB" id="A0A392MC84"/>
<keyword evidence="2" id="KW-1185">Reference proteome</keyword>
<name>A0A392MC84_9FABA</name>
<reference evidence="1 2" key="1">
    <citation type="journal article" date="2018" name="Front. Plant Sci.">
        <title>Red Clover (Trifolium pratense) and Zigzag Clover (T. medium) - A Picture of Genomic Similarities and Differences.</title>
        <authorList>
            <person name="Dluhosova J."/>
            <person name="Istvanek J."/>
            <person name="Nedelnik J."/>
            <person name="Repkova J."/>
        </authorList>
    </citation>
    <scope>NUCLEOTIDE SEQUENCE [LARGE SCALE GENOMIC DNA]</scope>
    <source>
        <strain evidence="2">cv. 10/8</strain>
        <tissue evidence="1">Leaf</tissue>
    </source>
</reference>